<proteinExistence type="predicted"/>
<dbReference type="Proteomes" id="UP001283361">
    <property type="component" value="Unassembled WGS sequence"/>
</dbReference>
<evidence type="ECO:0000313" key="2">
    <source>
        <dbReference type="EMBL" id="KAK3795371.1"/>
    </source>
</evidence>
<comment type="caution">
    <text evidence="2">The sequence shown here is derived from an EMBL/GenBank/DDBJ whole genome shotgun (WGS) entry which is preliminary data.</text>
</comment>
<reference evidence="2" key="1">
    <citation type="journal article" date="2023" name="G3 (Bethesda)">
        <title>A reference genome for the long-term kleptoplast-retaining sea slug Elysia crispata morphotype clarki.</title>
        <authorList>
            <person name="Eastman K.E."/>
            <person name="Pendleton A.L."/>
            <person name="Shaikh M.A."/>
            <person name="Suttiyut T."/>
            <person name="Ogas R."/>
            <person name="Tomko P."/>
            <person name="Gavelis G."/>
            <person name="Widhalm J.R."/>
            <person name="Wisecaver J.H."/>
        </authorList>
    </citation>
    <scope>NUCLEOTIDE SEQUENCE</scope>
    <source>
        <strain evidence="2">ECLA1</strain>
    </source>
</reference>
<sequence>MKCPSEALFLSNPRVASAVIGGRDQENCLSVVKLPMKLAAIKTKVAAKQGNHFNQCGELIDSRGGAKADDCPSEGRPPPPFGDFGATLTRFGHFRGNVIKEKNFFPNVKDGRPPRPPKRKSSRRGDVFLPLTRYLPTSAKHPLGPPAQSIPGRPPLRVGEMEGGARHLVFNNYPSRLSKKRLLKELPRSGCQFAFLFQGGFAIDLLENPPDNGCPRLNTAGILLLPGWSRRGLRGEGGHGRRFAKQCVLRTRSRGMQCNAMNSPPTCCQTPPGVWRMSNPDDRGVFGGFRGDEFKLLCEMSKSNTGGLDSTCRKASFEGGDLGFALGIPPRVCKGGFFPCAAYREARP</sequence>
<name>A0AAE1AY15_9GAST</name>
<feature type="region of interest" description="Disordered" evidence="1">
    <location>
        <begin position="104"/>
        <end position="126"/>
    </location>
</feature>
<keyword evidence="3" id="KW-1185">Reference proteome</keyword>
<dbReference type="AlphaFoldDB" id="A0AAE1AY15"/>
<protein>
    <submittedName>
        <fullName evidence="2">Uncharacterized protein</fullName>
    </submittedName>
</protein>
<evidence type="ECO:0000313" key="3">
    <source>
        <dbReference type="Proteomes" id="UP001283361"/>
    </source>
</evidence>
<accession>A0AAE1AY15</accession>
<dbReference type="EMBL" id="JAWDGP010001067">
    <property type="protein sequence ID" value="KAK3795371.1"/>
    <property type="molecule type" value="Genomic_DNA"/>
</dbReference>
<gene>
    <name evidence="2" type="ORF">RRG08_000229</name>
</gene>
<organism evidence="2 3">
    <name type="scientific">Elysia crispata</name>
    <name type="common">lettuce slug</name>
    <dbReference type="NCBI Taxonomy" id="231223"/>
    <lineage>
        <taxon>Eukaryota</taxon>
        <taxon>Metazoa</taxon>
        <taxon>Spiralia</taxon>
        <taxon>Lophotrochozoa</taxon>
        <taxon>Mollusca</taxon>
        <taxon>Gastropoda</taxon>
        <taxon>Heterobranchia</taxon>
        <taxon>Euthyneura</taxon>
        <taxon>Panpulmonata</taxon>
        <taxon>Sacoglossa</taxon>
        <taxon>Placobranchoidea</taxon>
        <taxon>Plakobranchidae</taxon>
        <taxon>Elysia</taxon>
    </lineage>
</organism>
<evidence type="ECO:0000256" key="1">
    <source>
        <dbReference type="SAM" id="MobiDB-lite"/>
    </source>
</evidence>
<feature type="compositionally biased region" description="Basic and acidic residues" evidence="1">
    <location>
        <begin position="104"/>
        <end position="113"/>
    </location>
</feature>